<proteinExistence type="predicted"/>
<organism evidence="1 2">
    <name type="scientific">Spiromyces aspiralis</name>
    <dbReference type="NCBI Taxonomy" id="68401"/>
    <lineage>
        <taxon>Eukaryota</taxon>
        <taxon>Fungi</taxon>
        <taxon>Fungi incertae sedis</taxon>
        <taxon>Zoopagomycota</taxon>
        <taxon>Kickxellomycotina</taxon>
        <taxon>Kickxellomycetes</taxon>
        <taxon>Kickxellales</taxon>
        <taxon>Kickxellaceae</taxon>
        <taxon>Spiromyces</taxon>
    </lineage>
</organism>
<reference evidence="1" key="1">
    <citation type="submission" date="2022-06" db="EMBL/GenBank/DDBJ databases">
        <title>Phylogenomic reconstructions and comparative analyses of Kickxellomycotina fungi.</title>
        <authorList>
            <person name="Reynolds N.K."/>
            <person name="Stajich J.E."/>
            <person name="Barry K."/>
            <person name="Grigoriev I.V."/>
            <person name="Crous P."/>
            <person name="Smith M.E."/>
        </authorList>
    </citation>
    <scope>NUCLEOTIDE SEQUENCE</scope>
    <source>
        <strain evidence="1">RSA 2271</strain>
    </source>
</reference>
<comment type="caution">
    <text evidence="1">The sequence shown here is derived from an EMBL/GenBank/DDBJ whole genome shotgun (WGS) entry which is preliminary data.</text>
</comment>
<protein>
    <submittedName>
        <fullName evidence="1">DNA mismatch repair protein</fullName>
    </submittedName>
</protein>
<accession>A0ACC1HRZ2</accession>
<name>A0ACC1HRZ2_9FUNG</name>
<dbReference type="Proteomes" id="UP001145114">
    <property type="component" value="Unassembled WGS sequence"/>
</dbReference>
<gene>
    <name evidence="1" type="primary">mlh1_2</name>
    <name evidence="1" type="ORF">EV182_007649</name>
</gene>
<keyword evidence="2" id="KW-1185">Reference proteome</keyword>
<evidence type="ECO:0000313" key="1">
    <source>
        <dbReference type="EMBL" id="KAJ1676704.1"/>
    </source>
</evidence>
<dbReference type="EMBL" id="JAMZIH010003627">
    <property type="protein sequence ID" value="KAJ1676704.1"/>
    <property type="molecule type" value="Genomic_DNA"/>
</dbReference>
<evidence type="ECO:0000313" key="2">
    <source>
        <dbReference type="Proteomes" id="UP001145114"/>
    </source>
</evidence>
<feature type="non-terminal residue" evidence="1">
    <location>
        <position position="117"/>
    </location>
</feature>
<sequence>MKMLQIQDNGHGIKKENLEIVCHRFTTSKIQHYDDLSSIQTASYMDGNLAPPRPGASADPKPCAGNTGTQILVEDLFYNLASRKKALKNITEEYNRVLEVATKYAIHNAGVAFSCRK</sequence>